<dbReference type="InterPro" id="IPR013328">
    <property type="entry name" value="6PGD_dom2"/>
</dbReference>
<name>A0A378ATD8_KLEPN</name>
<dbReference type="SUPFAM" id="SSF48179">
    <property type="entry name" value="6-phosphogluconate dehydrogenase C-terminal domain-like"/>
    <property type="match status" value="1"/>
</dbReference>
<dbReference type="EC" id="1.1.1.169" evidence="3"/>
<dbReference type="AlphaFoldDB" id="A0A378ATD8"/>
<gene>
    <name evidence="3" type="primary">panE_2</name>
    <name evidence="3" type="ORF">NCTC5053_02824</name>
</gene>
<keyword evidence="1 3" id="KW-0560">Oxidoreductase</keyword>
<dbReference type="GO" id="GO:0008677">
    <property type="term" value="F:2-dehydropantoate 2-reductase activity"/>
    <property type="evidence" value="ECO:0007669"/>
    <property type="project" value="UniProtKB-EC"/>
</dbReference>
<dbReference type="InterPro" id="IPR013752">
    <property type="entry name" value="KPA_reductase"/>
</dbReference>
<dbReference type="EMBL" id="UGMN01000004">
    <property type="protein sequence ID" value="STV20682.1"/>
    <property type="molecule type" value="Genomic_DNA"/>
</dbReference>
<evidence type="ECO:0000259" key="2">
    <source>
        <dbReference type="Pfam" id="PF08546"/>
    </source>
</evidence>
<dbReference type="Proteomes" id="UP000254387">
    <property type="component" value="Unassembled WGS sequence"/>
</dbReference>
<sequence>MSPGITISTRPFWRKLAVNCVINPLTALKGCKNGDLRDYTQEVAAICREVAAVMEREGIHTSAEKPAILCRTGN</sequence>
<evidence type="ECO:0000256" key="1">
    <source>
        <dbReference type="ARBA" id="ARBA00023002"/>
    </source>
</evidence>
<dbReference type="Gene3D" id="1.10.1040.10">
    <property type="entry name" value="N-(1-d-carboxylethyl)-l-norvaline Dehydrogenase, domain 2"/>
    <property type="match status" value="1"/>
</dbReference>
<organism evidence="3 4">
    <name type="scientific">Klebsiella pneumoniae</name>
    <dbReference type="NCBI Taxonomy" id="573"/>
    <lineage>
        <taxon>Bacteria</taxon>
        <taxon>Pseudomonadati</taxon>
        <taxon>Pseudomonadota</taxon>
        <taxon>Gammaproteobacteria</taxon>
        <taxon>Enterobacterales</taxon>
        <taxon>Enterobacteriaceae</taxon>
        <taxon>Klebsiella/Raoultella group</taxon>
        <taxon>Klebsiella</taxon>
        <taxon>Klebsiella pneumoniae complex</taxon>
    </lineage>
</organism>
<evidence type="ECO:0000313" key="3">
    <source>
        <dbReference type="EMBL" id="STV20682.1"/>
    </source>
</evidence>
<reference evidence="3 4" key="1">
    <citation type="submission" date="2018-06" db="EMBL/GenBank/DDBJ databases">
        <authorList>
            <consortium name="Pathogen Informatics"/>
            <person name="Doyle S."/>
        </authorList>
    </citation>
    <scope>NUCLEOTIDE SEQUENCE [LARGE SCALE GENOMIC DNA]</scope>
    <source>
        <strain evidence="3 4">NCTC5053</strain>
    </source>
</reference>
<dbReference type="Pfam" id="PF08546">
    <property type="entry name" value="ApbA_C"/>
    <property type="match status" value="1"/>
</dbReference>
<accession>A0A378ATD8</accession>
<evidence type="ECO:0000313" key="4">
    <source>
        <dbReference type="Proteomes" id="UP000254387"/>
    </source>
</evidence>
<proteinExistence type="predicted"/>
<dbReference type="InterPro" id="IPR008927">
    <property type="entry name" value="6-PGluconate_DH-like_C_sf"/>
</dbReference>
<protein>
    <submittedName>
        <fullName evidence="3">2-dehydropantoate 2-reductase</fullName>
        <ecNumber evidence="3">1.1.1.169</ecNumber>
    </submittedName>
</protein>
<feature type="domain" description="Ketopantoate reductase C-terminal" evidence="2">
    <location>
        <begin position="13"/>
        <end position="64"/>
    </location>
</feature>